<evidence type="ECO:0000313" key="3">
    <source>
        <dbReference type="WBParaSite" id="HPLM_0000709001-mRNA-1"/>
    </source>
</evidence>
<sequence length="113" mass="12535">MRETEKIFNHTGNSVVVGFQILNDLSEVWINFKTAIQSLCPSGVVDVVASDGAVTVKDTARIATLFETPPPTVAEDIYHIEKTFHSDVIFERILFVNAIEDATRMATPMIDSH</sequence>
<dbReference type="AlphaFoldDB" id="A0A0N4W9U1"/>
<evidence type="ECO:0000313" key="1">
    <source>
        <dbReference type="EMBL" id="VDO30874.1"/>
    </source>
</evidence>
<reference evidence="1 2" key="2">
    <citation type="submission" date="2018-11" db="EMBL/GenBank/DDBJ databases">
        <authorList>
            <consortium name="Pathogen Informatics"/>
        </authorList>
    </citation>
    <scope>NUCLEOTIDE SEQUENCE [LARGE SCALE GENOMIC DNA]</scope>
    <source>
        <strain evidence="1 2">MHpl1</strain>
    </source>
</reference>
<organism evidence="3">
    <name type="scientific">Haemonchus placei</name>
    <name type="common">Barber's pole worm</name>
    <dbReference type="NCBI Taxonomy" id="6290"/>
    <lineage>
        <taxon>Eukaryota</taxon>
        <taxon>Metazoa</taxon>
        <taxon>Ecdysozoa</taxon>
        <taxon>Nematoda</taxon>
        <taxon>Chromadorea</taxon>
        <taxon>Rhabditida</taxon>
        <taxon>Rhabditina</taxon>
        <taxon>Rhabditomorpha</taxon>
        <taxon>Strongyloidea</taxon>
        <taxon>Trichostrongylidae</taxon>
        <taxon>Haemonchus</taxon>
    </lineage>
</organism>
<dbReference type="EMBL" id="UZAF01016596">
    <property type="protein sequence ID" value="VDO30874.1"/>
    <property type="molecule type" value="Genomic_DNA"/>
</dbReference>
<evidence type="ECO:0000313" key="2">
    <source>
        <dbReference type="Proteomes" id="UP000268014"/>
    </source>
</evidence>
<dbReference type="Proteomes" id="UP000268014">
    <property type="component" value="Unassembled WGS sequence"/>
</dbReference>
<dbReference type="WBParaSite" id="HPLM_0000709001-mRNA-1">
    <property type="protein sequence ID" value="HPLM_0000709001-mRNA-1"/>
    <property type="gene ID" value="HPLM_0000709001"/>
</dbReference>
<keyword evidence="2" id="KW-1185">Reference proteome</keyword>
<name>A0A0N4W9U1_HAEPC</name>
<gene>
    <name evidence="1" type="ORF">HPLM_LOCUS7082</name>
</gene>
<proteinExistence type="predicted"/>
<reference evidence="3" key="1">
    <citation type="submission" date="2017-02" db="UniProtKB">
        <authorList>
            <consortium name="WormBaseParasite"/>
        </authorList>
    </citation>
    <scope>IDENTIFICATION</scope>
</reference>
<accession>A0A0N4W9U1</accession>
<protein>
    <submittedName>
        <fullName evidence="3">DNA helicase</fullName>
    </submittedName>
</protein>